<dbReference type="InterPro" id="IPR010982">
    <property type="entry name" value="Lambda_DNA-bd_dom_sf"/>
</dbReference>
<name>A0A220MLG6_9BACL</name>
<evidence type="ECO:0000313" key="3">
    <source>
        <dbReference type="Proteomes" id="UP000197781"/>
    </source>
</evidence>
<dbReference type="AlphaFoldDB" id="A0A220MLG6"/>
<reference evidence="2 3" key="1">
    <citation type="submission" date="2016-11" db="EMBL/GenBank/DDBJ databases">
        <authorList>
            <person name="Jaros S."/>
            <person name="Januszkiewicz K."/>
            <person name="Wedrychowicz H."/>
        </authorList>
    </citation>
    <scope>NUCLEOTIDE SEQUENCE [LARGE SCALE GENOMIC DNA]</scope>
    <source>
        <strain evidence="2 3">NF2</strain>
    </source>
</reference>
<evidence type="ECO:0000259" key="1">
    <source>
        <dbReference type="Pfam" id="PF06527"/>
    </source>
</evidence>
<dbReference type="RefSeq" id="WP_088909611.1">
    <property type="nucleotide sequence ID" value="NZ_CP018145.1"/>
</dbReference>
<sequence length="460" mass="54340">MKEHLGVLSNSKNDWINFETWDVDIPKIPERSKLFNLEPISFGNINVESLTSYIHRISRIHSLPFNTVFKQLIRMYFYENENTNIRRYSVNGIQSTALKFSTAMNKLTLTDNKRQLTLLDFNGVFVSKEIETKRKWCPVCFEELKLSGQPLYEKLVWSIKILEECPIHKCKLQFQCPHCNASLEHLNINAEIGYCSECNRWLGSLNKQDIQYKTNFHKWVHDSLETIFVLRDSNIRLLEREYIVDRIKIFLKSTLPNNNINPKNFSEQIGTSTRTLNSILEGHHSYSFRFLLCLTFSSGIPLDKFLDGNLNNWKIKELTKADEEYYDRKTTLRKYSHDQLANILKGIIENDSISPKSLNEVSKDLGYSNPWSLRNYFPEETKVISKRYKEYMQQLKDENYKQLFNDLENCILQCDRNGEYPSQQRLGEMLNREGLFLIPKVYSKRREIMDSLGIEIKRHY</sequence>
<dbReference type="Proteomes" id="UP000197781">
    <property type="component" value="Chromosome"/>
</dbReference>
<dbReference type="InterPro" id="IPR009492">
    <property type="entry name" value="TniQ"/>
</dbReference>
<gene>
    <name evidence="2" type="ORF">BP422_22065</name>
</gene>
<accession>A0A220MLG6</accession>
<dbReference type="KEGG" id="bfm:BP422_22065"/>
<proteinExistence type="predicted"/>
<feature type="domain" description="TniQ" evidence="1">
    <location>
        <begin position="46"/>
        <end position="172"/>
    </location>
</feature>
<organism evidence="2 3">
    <name type="scientific">Brevibacillus formosus</name>
    <dbReference type="NCBI Taxonomy" id="54913"/>
    <lineage>
        <taxon>Bacteria</taxon>
        <taxon>Bacillati</taxon>
        <taxon>Bacillota</taxon>
        <taxon>Bacilli</taxon>
        <taxon>Bacillales</taxon>
        <taxon>Paenibacillaceae</taxon>
        <taxon>Brevibacillus</taxon>
    </lineage>
</organism>
<dbReference type="EMBL" id="CP018145">
    <property type="protein sequence ID" value="ASJ55994.1"/>
    <property type="molecule type" value="Genomic_DNA"/>
</dbReference>
<dbReference type="GO" id="GO:0003677">
    <property type="term" value="F:DNA binding"/>
    <property type="evidence" value="ECO:0007669"/>
    <property type="project" value="InterPro"/>
</dbReference>
<dbReference type="Pfam" id="PF06527">
    <property type="entry name" value="TniQ"/>
    <property type="match status" value="1"/>
</dbReference>
<dbReference type="SUPFAM" id="SSF47413">
    <property type="entry name" value="lambda repressor-like DNA-binding domains"/>
    <property type="match status" value="1"/>
</dbReference>
<evidence type="ECO:0000313" key="2">
    <source>
        <dbReference type="EMBL" id="ASJ55994.1"/>
    </source>
</evidence>
<protein>
    <recommendedName>
        <fullName evidence="1">TniQ domain-containing protein</fullName>
    </recommendedName>
</protein>